<dbReference type="PRINTS" id="PR00364">
    <property type="entry name" value="DISEASERSIST"/>
</dbReference>
<dbReference type="Gene3D" id="3.40.50.300">
    <property type="entry name" value="P-loop containing nucleotide triphosphate hydrolases"/>
    <property type="match status" value="1"/>
</dbReference>
<reference evidence="3" key="1">
    <citation type="journal article" date="2022" name="Int. J. Mol. Sci.">
        <title>Draft Genome of Tanacetum Coccineum: Genomic Comparison of Closely Related Tanacetum-Family Plants.</title>
        <authorList>
            <person name="Yamashiro T."/>
            <person name="Shiraishi A."/>
            <person name="Nakayama K."/>
            <person name="Satake H."/>
        </authorList>
    </citation>
    <scope>NUCLEOTIDE SEQUENCE</scope>
</reference>
<dbReference type="InterPro" id="IPR050905">
    <property type="entry name" value="Plant_NBS-LRR"/>
</dbReference>
<accession>A0ABQ5ASE5</accession>
<dbReference type="InterPro" id="IPR002182">
    <property type="entry name" value="NB-ARC"/>
</dbReference>
<dbReference type="EMBL" id="BQNB010012511">
    <property type="protein sequence ID" value="GJT04467.1"/>
    <property type="molecule type" value="Genomic_DNA"/>
</dbReference>
<sequence>MAEVLGCVTSLVAKIPEKLIAEPGRHLGYVLYYKNYIESLQQQVDKLIVTSKGITIQVEDTKRNGKVIAPEVDQWFRNVELVFDDSTKFLNDEAKKKTKQIVALKTKVPDKISYQAPPPAVGDISSGDFINFESRIPTINHLMNFLKDDMKQIINICGMGESGKTVMVKEVARRVEAEKMFDEIIMAVVSKEHDLMTVREDLAKWLGLRFKTTTQEGRAHELWKRLLQNKKRTLVILDDVWKHIHLKSIGIPFENEYNNCKAILTSRSKDACEAMECHDILTLDILTESETWSSLREVVGDLQQND</sequence>
<dbReference type="PANTHER" id="PTHR33463">
    <property type="entry name" value="NB-ARC DOMAIN-CONTAINING PROTEIN-RELATED"/>
    <property type="match status" value="1"/>
</dbReference>
<reference evidence="3" key="2">
    <citation type="submission" date="2022-01" db="EMBL/GenBank/DDBJ databases">
        <authorList>
            <person name="Yamashiro T."/>
            <person name="Shiraishi A."/>
            <person name="Satake H."/>
            <person name="Nakayama K."/>
        </authorList>
    </citation>
    <scope>NUCLEOTIDE SEQUENCE</scope>
</reference>
<dbReference type="InterPro" id="IPR027417">
    <property type="entry name" value="P-loop_NTPase"/>
</dbReference>
<dbReference type="SUPFAM" id="SSF52540">
    <property type="entry name" value="P-loop containing nucleoside triphosphate hydrolases"/>
    <property type="match status" value="1"/>
</dbReference>
<keyword evidence="1" id="KW-0611">Plant defense</keyword>
<evidence type="ECO:0000313" key="4">
    <source>
        <dbReference type="Proteomes" id="UP001151760"/>
    </source>
</evidence>
<feature type="non-terminal residue" evidence="3">
    <location>
        <position position="306"/>
    </location>
</feature>
<proteinExistence type="predicted"/>
<dbReference type="Proteomes" id="UP001151760">
    <property type="component" value="Unassembled WGS sequence"/>
</dbReference>
<dbReference type="PANTHER" id="PTHR33463:SF140">
    <property type="entry name" value="P-LOOP CONTAINING NUCLEOSIDE TRIPHOSPHATE HYDROLASE, LEUCINE-RICH REPEAT DOMAIN SUPERFAMILY"/>
    <property type="match status" value="1"/>
</dbReference>
<comment type="caution">
    <text evidence="3">The sequence shown here is derived from an EMBL/GenBank/DDBJ whole genome shotgun (WGS) entry which is preliminary data.</text>
</comment>
<organism evidence="3 4">
    <name type="scientific">Tanacetum coccineum</name>
    <dbReference type="NCBI Taxonomy" id="301880"/>
    <lineage>
        <taxon>Eukaryota</taxon>
        <taxon>Viridiplantae</taxon>
        <taxon>Streptophyta</taxon>
        <taxon>Embryophyta</taxon>
        <taxon>Tracheophyta</taxon>
        <taxon>Spermatophyta</taxon>
        <taxon>Magnoliopsida</taxon>
        <taxon>eudicotyledons</taxon>
        <taxon>Gunneridae</taxon>
        <taxon>Pentapetalae</taxon>
        <taxon>asterids</taxon>
        <taxon>campanulids</taxon>
        <taxon>Asterales</taxon>
        <taxon>Asteraceae</taxon>
        <taxon>Asteroideae</taxon>
        <taxon>Anthemideae</taxon>
        <taxon>Anthemidinae</taxon>
        <taxon>Tanacetum</taxon>
    </lineage>
</organism>
<evidence type="ECO:0000259" key="2">
    <source>
        <dbReference type="Pfam" id="PF00931"/>
    </source>
</evidence>
<evidence type="ECO:0000313" key="3">
    <source>
        <dbReference type="EMBL" id="GJT04467.1"/>
    </source>
</evidence>
<gene>
    <name evidence="3" type="ORF">Tco_0838929</name>
</gene>
<keyword evidence="4" id="KW-1185">Reference proteome</keyword>
<dbReference type="Pfam" id="PF00931">
    <property type="entry name" value="NB-ARC"/>
    <property type="match status" value="1"/>
</dbReference>
<name>A0ABQ5ASE5_9ASTR</name>
<feature type="domain" description="NB-ARC" evidence="2">
    <location>
        <begin position="139"/>
        <end position="301"/>
    </location>
</feature>
<protein>
    <submittedName>
        <fullName evidence="3">Disease resistance protein-like protein</fullName>
    </submittedName>
</protein>
<evidence type="ECO:0000256" key="1">
    <source>
        <dbReference type="ARBA" id="ARBA00022821"/>
    </source>
</evidence>